<evidence type="ECO:0000256" key="3">
    <source>
        <dbReference type="ARBA" id="ARBA00022692"/>
    </source>
</evidence>
<gene>
    <name evidence="8" type="ORF">BQ4739_LOCUS12090</name>
</gene>
<accession>A0A383W449</accession>
<name>A0A383W449_TETOB</name>
<feature type="transmembrane region" description="Helical" evidence="7">
    <location>
        <begin position="95"/>
        <end position="118"/>
    </location>
</feature>
<dbReference type="AlphaFoldDB" id="A0A383W449"/>
<feature type="transmembrane region" description="Helical" evidence="7">
    <location>
        <begin position="6"/>
        <end position="31"/>
    </location>
</feature>
<dbReference type="Pfam" id="PF04148">
    <property type="entry name" value="Erv26"/>
    <property type="match status" value="1"/>
</dbReference>
<protein>
    <submittedName>
        <fullName evidence="8">Uncharacterized protein</fullName>
    </submittedName>
</protein>
<keyword evidence="9" id="KW-1185">Reference proteome</keyword>
<feature type="region of interest" description="Disordered" evidence="6">
    <location>
        <begin position="174"/>
        <end position="214"/>
    </location>
</feature>
<keyword evidence="3 7" id="KW-0812">Transmembrane</keyword>
<reference evidence="8 9" key="1">
    <citation type="submission" date="2016-10" db="EMBL/GenBank/DDBJ databases">
        <authorList>
            <person name="Cai Z."/>
        </authorList>
    </citation>
    <scope>NUCLEOTIDE SEQUENCE [LARGE SCALE GENOMIC DNA]</scope>
</reference>
<feature type="compositionally biased region" description="Basic and acidic residues" evidence="6">
    <location>
        <begin position="180"/>
        <end position="195"/>
    </location>
</feature>
<proteinExistence type="inferred from homology"/>
<keyword evidence="5 7" id="KW-0472">Membrane</keyword>
<dbReference type="EMBL" id="FNXT01001094">
    <property type="protein sequence ID" value="SZX71990.1"/>
    <property type="molecule type" value="Genomic_DNA"/>
</dbReference>
<dbReference type="GO" id="GO:0006888">
    <property type="term" value="P:endoplasmic reticulum to Golgi vesicle-mediated transport"/>
    <property type="evidence" value="ECO:0007669"/>
    <property type="project" value="InterPro"/>
</dbReference>
<dbReference type="GO" id="GO:0030134">
    <property type="term" value="C:COPII-coated ER to Golgi transport vesicle"/>
    <property type="evidence" value="ECO:0007669"/>
    <property type="project" value="TreeGrafter"/>
</dbReference>
<evidence type="ECO:0000256" key="5">
    <source>
        <dbReference type="ARBA" id="ARBA00023136"/>
    </source>
</evidence>
<feature type="transmembrane region" description="Helical" evidence="7">
    <location>
        <begin position="125"/>
        <end position="147"/>
    </location>
</feature>
<feature type="transmembrane region" description="Helical" evidence="7">
    <location>
        <begin position="52"/>
        <end position="75"/>
    </location>
</feature>
<sequence>MHLTQALVHVVGWVILASAVTFCVACGLYVAAEWLEDHVRTSFRLIKRATQCSLAVQLAWLLLDRAALLPNLVGMASHGTSWLLLRHHPHHLDTALPLCVAAVALLIAHQTSWIYWWFSSKGISWAVVSVLASLVWPVPTMLLLSAASSDSALPVCSPLAAPTAAAAAHNNMRLSNNKASLDHRRPSGVDTRSRIGADQQQQQQQQHAADGQQAAAGGFMGMLQQQQRSASRRSRSMVVRGFRWLQWVARKHELLPVTEVDAEVAADVAAAPVVGLMSRKLARD</sequence>
<evidence type="ECO:0000256" key="4">
    <source>
        <dbReference type="ARBA" id="ARBA00022989"/>
    </source>
</evidence>
<evidence type="ECO:0000256" key="6">
    <source>
        <dbReference type="SAM" id="MobiDB-lite"/>
    </source>
</evidence>
<comment type="similarity">
    <text evidence="2">Belongs to the SVP26 family.</text>
</comment>
<comment type="subcellular location">
    <subcellularLocation>
        <location evidence="1">Membrane</location>
        <topology evidence="1">Multi-pass membrane protein</topology>
    </subcellularLocation>
</comment>
<evidence type="ECO:0000313" key="8">
    <source>
        <dbReference type="EMBL" id="SZX71990.1"/>
    </source>
</evidence>
<evidence type="ECO:0000313" key="9">
    <source>
        <dbReference type="Proteomes" id="UP000256970"/>
    </source>
</evidence>
<evidence type="ECO:0000256" key="2">
    <source>
        <dbReference type="ARBA" id="ARBA00008096"/>
    </source>
</evidence>
<dbReference type="InterPro" id="IPR007277">
    <property type="entry name" value="Svp26/Tex261"/>
</dbReference>
<dbReference type="GO" id="GO:0097020">
    <property type="term" value="F:COPII receptor activity"/>
    <property type="evidence" value="ECO:0007669"/>
    <property type="project" value="InterPro"/>
</dbReference>
<evidence type="ECO:0000256" key="1">
    <source>
        <dbReference type="ARBA" id="ARBA00004141"/>
    </source>
</evidence>
<keyword evidence="4 7" id="KW-1133">Transmembrane helix</keyword>
<dbReference type="PANTHER" id="PTHR13144">
    <property type="entry name" value="TEX261 PROTEIN"/>
    <property type="match status" value="1"/>
</dbReference>
<dbReference type="Proteomes" id="UP000256970">
    <property type="component" value="Unassembled WGS sequence"/>
</dbReference>
<dbReference type="GO" id="GO:0000139">
    <property type="term" value="C:Golgi membrane"/>
    <property type="evidence" value="ECO:0007669"/>
    <property type="project" value="TreeGrafter"/>
</dbReference>
<organism evidence="8 9">
    <name type="scientific">Tetradesmus obliquus</name>
    <name type="common">Green alga</name>
    <name type="synonym">Acutodesmus obliquus</name>
    <dbReference type="NCBI Taxonomy" id="3088"/>
    <lineage>
        <taxon>Eukaryota</taxon>
        <taxon>Viridiplantae</taxon>
        <taxon>Chlorophyta</taxon>
        <taxon>core chlorophytes</taxon>
        <taxon>Chlorophyceae</taxon>
        <taxon>CS clade</taxon>
        <taxon>Sphaeropleales</taxon>
        <taxon>Scenedesmaceae</taxon>
        <taxon>Tetradesmus</taxon>
    </lineage>
</organism>
<evidence type="ECO:0000256" key="7">
    <source>
        <dbReference type="SAM" id="Phobius"/>
    </source>
</evidence>
<dbReference type="PANTHER" id="PTHR13144:SF0">
    <property type="entry name" value="PROTEIN TEX261"/>
    <property type="match status" value="1"/>
</dbReference>
<feature type="compositionally biased region" description="Low complexity" evidence="6">
    <location>
        <begin position="196"/>
        <end position="214"/>
    </location>
</feature>
<dbReference type="GO" id="GO:0005789">
    <property type="term" value="C:endoplasmic reticulum membrane"/>
    <property type="evidence" value="ECO:0007669"/>
    <property type="project" value="TreeGrafter"/>
</dbReference>